<reference evidence="18 19" key="1">
    <citation type="submission" date="2024-03" db="EMBL/GenBank/DDBJ databases">
        <title>The genome assembly and annotation of the cricket Gryllus longicercus Weissman &amp; Gray.</title>
        <authorList>
            <person name="Szrajer S."/>
            <person name="Gray D."/>
            <person name="Ylla G."/>
        </authorList>
    </citation>
    <scope>NUCLEOTIDE SEQUENCE [LARGE SCALE GENOMIC DNA]</scope>
    <source>
        <strain evidence="18">DAG 2021-001</strain>
        <tissue evidence="18">Whole body minus gut</tissue>
    </source>
</reference>
<dbReference type="PROSITE" id="PS00123">
    <property type="entry name" value="ALKALINE_PHOSPHATASE"/>
    <property type="match status" value="1"/>
</dbReference>
<proteinExistence type="inferred from homology"/>
<feature type="binding site" evidence="14">
    <location>
        <position position="92"/>
    </location>
    <ligand>
        <name>Zn(2+)</name>
        <dbReference type="ChEBI" id="CHEBI:29105"/>
        <label>2</label>
    </ligand>
</feature>
<name>A0AAN9Z5N6_9ORTH</name>
<comment type="catalytic activity">
    <reaction evidence="16">
        <text>a phosphate monoester + H2O = an alcohol + phosphate</text>
        <dbReference type="Rhea" id="RHEA:15017"/>
        <dbReference type="ChEBI" id="CHEBI:15377"/>
        <dbReference type="ChEBI" id="CHEBI:30879"/>
        <dbReference type="ChEBI" id="CHEBI:43474"/>
        <dbReference type="ChEBI" id="CHEBI:67140"/>
        <dbReference type="EC" id="3.1.3.1"/>
    </reaction>
</comment>
<evidence type="ECO:0000256" key="7">
    <source>
        <dbReference type="ARBA" id="ARBA00022801"/>
    </source>
</evidence>
<dbReference type="Proteomes" id="UP001378592">
    <property type="component" value="Unassembled WGS sequence"/>
</dbReference>
<dbReference type="InterPro" id="IPR018299">
    <property type="entry name" value="Alkaline_phosphatase_AS"/>
</dbReference>
<feature type="binding site" evidence="14">
    <location>
        <position position="92"/>
    </location>
    <ligand>
        <name>Mg(2+)</name>
        <dbReference type="ChEBI" id="CHEBI:18420"/>
    </ligand>
</feature>
<dbReference type="Gene3D" id="3.40.720.10">
    <property type="entry name" value="Alkaline Phosphatase, subunit A"/>
    <property type="match status" value="1"/>
</dbReference>
<dbReference type="GO" id="GO:0005886">
    <property type="term" value="C:plasma membrane"/>
    <property type="evidence" value="ECO:0007669"/>
    <property type="project" value="UniProtKB-SubCell"/>
</dbReference>
<evidence type="ECO:0000256" key="10">
    <source>
        <dbReference type="ARBA" id="ARBA00023136"/>
    </source>
</evidence>
<dbReference type="CDD" id="cd16012">
    <property type="entry name" value="ALP"/>
    <property type="match status" value="1"/>
</dbReference>
<organism evidence="18 19">
    <name type="scientific">Gryllus longicercus</name>
    <dbReference type="NCBI Taxonomy" id="2509291"/>
    <lineage>
        <taxon>Eukaryota</taxon>
        <taxon>Metazoa</taxon>
        <taxon>Ecdysozoa</taxon>
        <taxon>Arthropoda</taxon>
        <taxon>Hexapoda</taxon>
        <taxon>Insecta</taxon>
        <taxon>Pterygota</taxon>
        <taxon>Neoptera</taxon>
        <taxon>Polyneoptera</taxon>
        <taxon>Orthoptera</taxon>
        <taxon>Ensifera</taxon>
        <taxon>Gryllidea</taxon>
        <taxon>Grylloidea</taxon>
        <taxon>Gryllidae</taxon>
        <taxon>Gryllinae</taxon>
        <taxon>Gryllus</taxon>
    </lineage>
</organism>
<keyword evidence="4" id="KW-1003">Cell membrane</keyword>
<keyword evidence="12" id="KW-0449">Lipoprotein</keyword>
<evidence type="ECO:0000256" key="11">
    <source>
        <dbReference type="ARBA" id="ARBA00023180"/>
    </source>
</evidence>
<evidence type="ECO:0000256" key="6">
    <source>
        <dbReference type="ARBA" id="ARBA00022723"/>
    </source>
</evidence>
<feature type="binding site" evidence="14">
    <location>
        <position position="369"/>
    </location>
    <ligand>
        <name>Mg(2+)</name>
        <dbReference type="ChEBI" id="CHEBI:18420"/>
    </ligand>
</feature>
<protein>
    <recommendedName>
        <fullName evidence="3 16">Alkaline phosphatase</fullName>
        <ecNumber evidence="3 16">3.1.3.1</ecNumber>
    </recommendedName>
</protein>
<evidence type="ECO:0000256" key="17">
    <source>
        <dbReference type="SAM" id="SignalP"/>
    </source>
</evidence>
<feature type="binding site" evidence="14">
    <location>
        <position position="490"/>
    </location>
    <ligand>
        <name>Zn(2+)</name>
        <dbReference type="ChEBI" id="CHEBI:29105"/>
        <label>2</label>
    </ligand>
</feature>
<evidence type="ECO:0000256" key="16">
    <source>
        <dbReference type="RuleBase" id="RU003947"/>
    </source>
</evidence>
<accession>A0AAN9Z5N6</accession>
<evidence type="ECO:0000313" key="19">
    <source>
        <dbReference type="Proteomes" id="UP001378592"/>
    </source>
</evidence>
<dbReference type="GO" id="GO:0046872">
    <property type="term" value="F:metal ion binding"/>
    <property type="evidence" value="ECO:0007669"/>
    <property type="project" value="UniProtKB-KW"/>
</dbReference>
<evidence type="ECO:0000256" key="2">
    <source>
        <dbReference type="ARBA" id="ARBA00005984"/>
    </source>
</evidence>
<dbReference type="EMBL" id="JAZDUA010000216">
    <property type="protein sequence ID" value="KAK7863909.1"/>
    <property type="molecule type" value="Genomic_DNA"/>
</dbReference>
<dbReference type="PANTHER" id="PTHR11596:SF91">
    <property type="entry name" value="ALKALINE PHOSPHATASE-RELATED"/>
    <property type="match status" value="1"/>
</dbReference>
<feature type="chain" id="PRO_5042817900" description="Alkaline phosphatase" evidence="17">
    <location>
        <begin position="21"/>
        <end position="542"/>
    </location>
</feature>
<feature type="binding site" evidence="14">
    <location>
        <position position="416"/>
    </location>
    <ligand>
        <name>Zn(2+)</name>
        <dbReference type="ChEBI" id="CHEBI:29105"/>
        <label>2</label>
    </ligand>
</feature>
<dbReference type="EC" id="3.1.3.1" evidence="3 16"/>
<keyword evidence="11" id="KW-0325">Glycoprotein</keyword>
<feature type="binding site" evidence="14">
    <location>
        <position position="207"/>
    </location>
    <ligand>
        <name>Mg(2+)</name>
        <dbReference type="ChEBI" id="CHEBI:18420"/>
    </ligand>
</feature>
<keyword evidence="7 16" id="KW-0378">Hydrolase</keyword>
<comment type="cofactor">
    <cofactor evidence="14">
        <name>Zn(2+)</name>
        <dbReference type="ChEBI" id="CHEBI:29105"/>
    </cofactor>
    <text evidence="14">Binds 2 Zn(2+) ions.</text>
</comment>
<comment type="caution">
    <text evidence="18">The sequence shown here is derived from an EMBL/GenBank/DDBJ whole genome shotgun (WGS) entry which is preliminary data.</text>
</comment>
<keyword evidence="9 14" id="KW-0460">Magnesium</keyword>
<feature type="signal peptide" evidence="17">
    <location>
        <begin position="1"/>
        <end position="20"/>
    </location>
</feature>
<evidence type="ECO:0000256" key="1">
    <source>
        <dbReference type="ARBA" id="ARBA00004609"/>
    </source>
</evidence>
<evidence type="ECO:0000313" key="18">
    <source>
        <dbReference type="EMBL" id="KAK7863909.1"/>
    </source>
</evidence>
<feature type="binding site" evidence="14">
    <location>
        <position position="205"/>
    </location>
    <ligand>
        <name>Mg(2+)</name>
        <dbReference type="ChEBI" id="CHEBI:18420"/>
    </ligand>
</feature>
<dbReference type="SUPFAM" id="SSF53649">
    <property type="entry name" value="Alkaline phosphatase-like"/>
    <property type="match status" value="1"/>
</dbReference>
<dbReference type="Pfam" id="PF00245">
    <property type="entry name" value="Alk_phosphatase"/>
    <property type="match status" value="1"/>
</dbReference>
<keyword evidence="17" id="KW-0732">Signal</keyword>
<evidence type="ECO:0000256" key="13">
    <source>
        <dbReference type="PIRSR" id="PIRSR601952-1"/>
    </source>
</evidence>
<evidence type="ECO:0000256" key="3">
    <source>
        <dbReference type="ARBA" id="ARBA00012647"/>
    </source>
</evidence>
<dbReference type="PRINTS" id="PR00113">
    <property type="entry name" value="ALKPHPHTASE"/>
</dbReference>
<dbReference type="SMART" id="SM00098">
    <property type="entry name" value="alkPPc"/>
    <property type="match status" value="1"/>
</dbReference>
<evidence type="ECO:0000256" key="5">
    <source>
        <dbReference type="ARBA" id="ARBA00022622"/>
    </source>
</evidence>
<gene>
    <name evidence="18" type="ORF">R5R35_014478</name>
</gene>
<dbReference type="GO" id="GO:0098552">
    <property type="term" value="C:side of membrane"/>
    <property type="evidence" value="ECO:0007669"/>
    <property type="project" value="UniProtKB-KW"/>
</dbReference>
<evidence type="ECO:0000256" key="12">
    <source>
        <dbReference type="ARBA" id="ARBA00023288"/>
    </source>
</evidence>
<dbReference type="PANTHER" id="PTHR11596">
    <property type="entry name" value="ALKALINE PHOSPHATASE"/>
    <property type="match status" value="1"/>
</dbReference>
<keyword evidence="6 14" id="KW-0479">Metal-binding</keyword>
<evidence type="ECO:0000256" key="14">
    <source>
        <dbReference type="PIRSR" id="PIRSR601952-2"/>
    </source>
</evidence>
<feature type="active site" description="Phosphoserine intermediate" evidence="13">
    <location>
        <position position="142"/>
    </location>
</feature>
<evidence type="ECO:0000256" key="9">
    <source>
        <dbReference type="ARBA" id="ARBA00022842"/>
    </source>
</evidence>
<dbReference type="InterPro" id="IPR001952">
    <property type="entry name" value="Alkaline_phosphatase"/>
</dbReference>
<sequence>MRVLSVALVVALVALAAASAFAPRRPSDEDMDRLMHAGASRQQRGGRSAARFPEEEKDAAFWRAGAQQRLRDARQRQPNTRRAKNLIMFLGDGMSIPTLAAARTYQGQLQGQPGEESQLFFETFPYAGLSKTYCVDAQVADSACSATAYLCGVKGNIATIGVTASVVESDCKASQDKSTHVTSMMHWAQEVGKATGIVTTTRVTHASPAGAYAHTADRDWESDRDVIKDKLNPNDCPDIAQQLITGETGKNFKVILGGGRREFIPEDDEDEEGVLGKRKDGRNLIEEWQKDKQARGAQHRYVWDLDGLRCVDFKDNEYLLGLFESSHMMYHLDALQAPYNETEPTLTDMVRAAITTLQRHSEGFVLFVEGGRIDQGHHETWAHKALDETVQLAEAVRAAADLTDEQDTLIVVTADHAHTMSINGYPDRGNDIFGIAGLADDGFPYSTLSYANGPGYRPEEDGHRHDLGEDNMADKDFEYPALAPRGSETHGGDDVAVLSRGPWAHLLTGVFEQNYIAHVMAYAACIGSGATACEDAGAARRH</sequence>
<dbReference type="InterPro" id="IPR017850">
    <property type="entry name" value="Alkaline_phosphatase_core_sf"/>
</dbReference>
<evidence type="ECO:0000256" key="4">
    <source>
        <dbReference type="ARBA" id="ARBA00022475"/>
    </source>
</evidence>
<comment type="subcellular location">
    <subcellularLocation>
        <location evidence="1">Cell membrane</location>
        <topology evidence="1">Lipid-anchor</topology>
        <topology evidence="1">GPI-anchor</topology>
    </subcellularLocation>
</comment>
<keyword evidence="5" id="KW-0336">GPI-anchor</keyword>
<keyword evidence="19" id="KW-1185">Reference proteome</keyword>
<evidence type="ECO:0000256" key="8">
    <source>
        <dbReference type="ARBA" id="ARBA00022833"/>
    </source>
</evidence>
<feature type="binding site" evidence="14">
    <location>
        <position position="378"/>
    </location>
    <ligand>
        <name>Zn(2+)</name>
        <dbReference type="ChEBI" id="CHEBI:29105"/>
        <label>2</label>
    </ligand>
</feature>
<dbReference type="FunFam" id="3.40.720.10:FF:000008">
    <property type="entry name" value="Alkaline phosphatase"/>
    <property type="match status" value="1"/>
</dbReference>
<feature type="binding site" evidence="14">
    <location>
        <position position="415"/>
    </location>
    <ligand>
        <name>Zn(2+)</name>
        <dbReference type="ChEBI" id="CHEBI:29105"/>
        <label>2</label>
    </ligand>
</feature>
<dbReference type="GO" id="GO:0004035">
    <property type="term" value="F:alkaline phosphatase activity"/>
    <property type="evidence" value="ECO:0007669"/>
    <property type="project" value="UniProtKB-EC"/>
</dbReference>
<feature type="binding site" evidence="14">
    <location>
        <position position="374"/>
    </location>
    <ligand>
        <name>Zn(2+)</name>
        <dbReference type="ChEBI" id="CHEBI:29105"/>
        <label>2</label>
    </ligand>
</feature>
<evidence type="ECO:0000256" key="15">
    <source>
        <dbReference type="RuleBase" id="RU003946"/>
    </source>
</evidence>
<comment type="cofactor">
    <cofactor evidence="14">
        <name>Mg(2+)</name>
        <dbReference type="ChEBI" id="CHEBI:18420"/>
    </cofactor>
    <text evidence="14">Binds 1 Mg(2+) ion.</text>
</comment>
<keyword evidence="8 14" id="KW-0862">Zinc</keyword>
<keyword evidence="10" id="KW-0472">Membrane</keyword>
<comment type="similarity">
    <text evidence="2 15">Belongs to the alkaline phosphatase family.</text>
</comment>
<dbReference type="AlphaFoldDB" id="A0AAN9Z5N6"/>